<dbReference type="GO" id="GO:0008061">
    <property type="term" value="F:chitin binding"/>
    <property type="evidence" value="ECO:0007669"/>
    <property type="project" value="UniProtKB-KW"/>
</dbReference>
<dbReference type="AlphaFoldDB" id="S8A016"/>
<evidence type="ECO:0000313" key="7">
    <source>
        <dbReference type="Proteomes" id="UP000015100"/>
    </source>
</evidence>
<dbReference type="InterPro" id="IPR052210">
    <property type="entry name" value="LysM1-like"/>
</dbReference>
<reference evidence="7" key="2">
    <citation type="submission" date="2013-04" db="EMBL/GenBank/DDBJ databases">
        <title>Genomic mechanisms accounting for the adaptation to parasitism in nematode-trapping fungi.</title>
        <authorList>
            <person name="Ahren D.G."/>
        </authorList>
    </citation>
    <scope>NUCLEOTIDE SEQUENCE [LARGE SCALE GENOMIC DNA]</scope>
    <source>
        <strain evidence="7">CBS 200.50</strain>
    </source>
</reference>
<keyword evidence="2 4" id="KW-0732">Signal</keyword>
<dbReference type="PROSITE" id="PS51782">
    <property type="entry name" value="LYSM"/>
    <property type="match status" value="1"/>
</dbReference>
<proteinExistence type="predicted"/>
<organism evidence="6 7">
    <name type="scientific">Dactylellina haptotyla (strain CBS 200.50)</name>
    <name type="common">Nematode-trapping fungus</name>
    <name type="synonym">Monacrosporium haptotylum</name>
    <dbReference type="NCBI Taxonomy" id="1284197"/>
    <lineage>
        <taxon>Eukaryota</taxon>
        <taxon>Fungi</taxon>
        <taxon>Dikarya</taxon>
        <taxon>Ascomycota</taxon>
        <taxon>Pezizomycotina</taxon>
        <taxon>Orbiliomycetes</taxon>
        <taxon>Orbiliales</taxon>
        <taxon>Orbiliaceae</taxon>
        <taxon>Dactylellina</taxon>
    </lineage>
</organism>
<keyword evidence="7" id="KW-1185">Reference proteome</keyword>
<accession>S8A016</accession>
<dbReference type="InterPro" id="IPR036779">
    <property type="entry name" value="LysM_dom_sf"/>
</dbReference>
<protein>
    <recommendedName>
        <fullName evidence="5">LysM domain-containing protein</fullName>
    </recommendedName>
</protein>
<reference evidence="6 7" key="1">
    <citation type="journal article" date="2013" name="PLoS Genet.">
        <title>Genomic mechanisms accounting for the adaptation to parasitism in nematode-trapping fungi.</title>
        <authorList>
            <person name="Meerupati T."/>
            <person name="Andersson K.M."/>
            <person name="Friman E."/>
            <person name="Kumar D."/>
            <person name="Tunlid A."/>
            <person name="Ahren D."/>
        </authorList>
    </citation>
    <scope>NUCLEOTIDE SEQUENCE [LARGE SCALE GENOMIC DNA]</scope>
    <source>
        <strain evidence="6 7">CBS 200.50</strain>
    </source>
</reference>
<evidence type="ECO:0000256" key="3">
    <source>
        <dbReference type="ARBA" id="ARBA00023026"/>
    </source>
</evidence>
<feature type="signal peptide" evidence="4">
    <location>
        <begin position="1"/>
        <end position="20"/>
    </location>
</feature>
<dbReference type="OrthoDB" id="5405831at2759"/>
<name>S8A016_DACHA</name>
<evidence type="ECO:0000259" key="5">
    <source>
        <dbReference type="PROSITE" id="PS51782"/>
    </source>
</evidence>
<dbReference type="HOGENOM" id="CLU_940158_0_0_1"/>
<feature type="domain" description="LysM" evidence="5">
    <location>
        <begin position="59"/>
        <end position="105"/>
    </location>
</feature>
<dbReference type="PANTHER" id="PTHR34997:SF2">
    <property type="entry name" value="LYSM DOMAIN-CONTAINING PROTEIN-RELATED"/>
    <property type="match status" value="1"/>
</dbReference>
<evidence type="ECO:0000256" key="4">
    <source>
        <dbReference type="SAM" id="SignalP"/>
    </source>
</evidence>
<dbReference type="InterPro" id="IPR018392">
    <property type="entry name" value="LysM"/>
</dbReference>
<evidence type="ECO:0000256" key="2">
    <source>
        <dbReference type="ARBA" id="ARBA00022729"/>
    </source>
</evidence>
<evidence type="ECO:0000313" key="6">
    <source>
        <dbReference type="EMBL" id="EPS36325.1"/>
    </source>
</evidence>
<keyword evidence="1" id="KW-0147">Chitin-binding</keyword>
<comment type="caution">
    <text evidence="6">The sequence shown here is derived from an EMBL/GenBank/DDBJ whole genome shotgun (WGS) entry which is preliminary data.</text>
</comment>
<dbReference type="STRING" id="1284197.S8A016"/>
<sequence>MKSYLSKLIVGYALVQQIVAASPNRVRGRGATQTWLGYNTKKASCPWPTELDVMPGCSRWIVALEGDDCRTLAGAEGVSVNDFIAWNPSLALNCNAVKTGHGYCVENPTYRASKPKCKCTTTVTASTTVTATKATLAPSQFPTASGTVQCVQTDSPIPEPTQIPSGGILDDAIARVCDQLVGPTNKWLAVGDPYIAVISVDGTQADFLLRIQLGGFPVENSLCKEQFGKIVGGCTADEKTYGGCSYSDDFNLGACILPRV</sequence>
<feature type="chain" id="PRO_5004548192" description="LysM domain-containing protein" evidence="4">
    <location>
        <begin position="21"/>
        <end position="260"/>
    </location>
</feature>
<dbReference type="PANTHER" id="PTHR34997">
    <property type="entry name" value="AM15"/>
    <property type="match status" value="1"/>
</dbReference>
<keyword evidence="3" id="KW-0843">Virulence</keyword>
<dbReference type="Gene3D" id="3.10.350.10">
    <property type="entry name" value="LysM domain"/>
    <property type="match status" value="1"/>
</dbReference>
<dbReference type="Proteomes" id="UP000015100">
    <property type="component" value="Unassembled WGS sequence"/>
</dbReference>
<dbReference type="EMBL" id="AQGS01000925">
    <property type="protein sequence ID" value="EPS36325.1"/>
    <property type="molecule type" value="Genomic_DNA"/>
</dbReference>
<evidence type="ECO:0000256" key="1">
    <source>
        <dbReference type="ARBA" id="ARBA00022669"/>
    </source>
</evidence>
<gene>
    <name evidence="6" type="ORF">H072_10154</name>
</gene>